<dbReference type="AlphaFoldDB" id="A0AA86W4C1"/>
<sequence>LYNHVSLFLETSHTIPRWGSLVASLIHLVPHPRLFSKNDIHLHAITIILIQILAIEH</sequence>
<protein>
    <submittedName>
        <fullName evidence="1">Uncharacterized protein</fullName>
    </submittedName>
</protein>
<name>A0AA86W4C1_9FABA</name>
<feature type="non-terminal residue" evidence="1">
    <location>
        <position position="57"/>
    </location>
</feature>
<evidence type="ECO:0000313" key="2">
    <source>
        <dbReference type="Proteomes" id="UP001189624"/>
    </source>
</evidence>
<evidence type="ECO:0000313" key="1">
    <source>
        <dbReference type="EMBL" id="CAJ1978309.1"/>
    </source>
</evidence>
<feature type="non-terminal residue" evidence="1">
    <location>
        <position position="1"/>
    </location>
</feature>
<keyword evidence="2" id="KW-1185">Reference proteome</keyword>
<reference evidence="1" key="1">
    <citation type="submission" date="2023-10" db="EMBL/GenBank/DDBJ databases">
        <authorList>
            <person name="Domelevo Entfellner J.-B."/>
        </authorList>
    </citation>
    <scope>NUCLEOTIDE SEQUENCE</scope>
</reference>
<accession>A0AA86W4C1</accession>
<gene>
    <name evidence="1" type="ORF">AYBTSS11_LOCUS30501</name>
</gene>
<proteinExistence type="predicted"/>
<dbReference type="Gramene" id="rna-AYBTSS11_LOCUS30501">
    <property type="protein sequence ID" value="CAJ1978309.1"/>
    <property type="gene ID" value="gene-AYBTSS11_LOCUS30501"/>
</dbReference>
<organism evidence="1 2">
    <name type="scientific">Sphenostylis stenocarpa</name>
    <dbReference type="NCBI Taxonomy" id="92480"/>
    <lineage>
        <taxon>Eukaryota</taxon>
        <taxon>Viridiplantae</taxon>
        <taxon>Streptophyta</taxon>
        <taxon>Embryophyta</taxon>
        <taxon>Tracheophyta</taxon>
        <taxon>Spermatophyta</taxon>
        <taxon>Magnoliopsida</taxon>
        <taxon>eudicotyledons</taxon>
        <taxon>Gunneridae</taxon>
        <taxon>Pentapetalae</taxon>
        <taxon>rosids</taxon>
        <taxon>fabids</taxon>
        <taxon>Fabales</taxon>
        <taxon>Fabaceae</taxon>
        <taxon>Papilionoideae</taxon>
        <taxon>50 kb inversion clade</taxon>
        <taxon>NPAAA clade</taxon>
        <taxon>indigoferoid/millettioid clade</taxon>
        <taxon>Phaseoleae</taxon>
        <taxon>Sphenostylis</taxon>
    </lineage>
</organism>
<dbReference type="Proteomes" id="UP001189624">
    <property type="component" value="Chromosome 11"/>
</dbReference>
<dbReference type="EMBL" id="OY731408">
    <property type="protein sequence ID" value="CAJ1978309.1"/>
    <property type="molecule type" value="Genomic_DNA"/>
</dbReference>